<protein>
    <submittedName>
        <fullName evidence="3">Glycosyl transferase</fullName>
    </submittedName>
</protein>
<evidence type="ECO:0000259" key="2">
    <source>
        <dbReference type="Pfam" id="PF00535"/>
    </source>
</evidence>
<dbReference type="GeneID" id="98064160"/>
<gene>
    <name evidence="3" type="ORF">A6J39_019295</name>
</gene>
<dbReference type="SUPFAM" id="SSF53448">
    <property type="entry name" value="Nucleotide-diphospho-sugar transferases"/>
    <property type="match status" value="1"/>
</dbReference>
<comment type="caution">
    <text evidence="3">The sequence shown here is derived from an EMBL/GenBank/DDBJ whole genome shotgun (WGS) entry which is preliminary data.</text>
</comment>
<evidence type="ECO:0000313" key="4">
    <source>
        <dbReference type="Proteomes" id="UP000192511"/>
    </source>
</evidence>
<sequence length="326" mass="36778">MGDNAEQLVSIVIPAYNALPYLEAAIESVLAQDYPNIELIVLDDGSTDGTADFLKKYQGRFFYETHENMGQARTLNKGWAMSKGSIIGYLSADDTLEANAVSLSVLEFNKNSNIVLTYVDNLLIDNQSKVIRKLTTPDYDYYQMLIRGGTPIAVGSFFLKSAFNQIGGWDSSYSLIGDFEYHTRLAKLGTFKRLPVVLGCHRVHEQSASFASTSLDRANEFVKLMSTILNDTTDNRLLELAPLILSQAYLISGRTHWRSGRYKLGIKYFFHAMKLAPQKLTKINTYHIIFNALFNKSLHRCFRVIRTIFDQGIGKLLVAKKLKTEE</sequence>
<keyword evidence="3" id="KW-0808">Transferase</keyword>
<proteinExistence type="predicted"/>
<dbReference type="AlphaFoldDB" id="A0AAX0WWS3"/>
<dbReference type="PROSITE" id="PS50005">
    <property type="entry name" value="TPR"/>
    <property type="match status" value="1"/>
</dbReference>
<name>A0AAX0WWS3_9GAMM</name>
<accession>A0AAX0WWS3</accession>
<feature type="repeat" description="TPR" evidence="1">
    <location>
        <begin position="246"/>
        <end position="279"/>
    </location>
</feature>
<dbReference type="InterPro" id="IPR001173">
    <property type="entry name" value="Glyco_trans_2-like"/>
</dbReference>
<dbReference type="InterPro" id="IPR029044">
    <property type="entry name" value="Nucleotide-diphossugar_trans"/>
</dbReference>
<dbReference type="PANTHER" id="PTHR22916">
    <property type="entry name" value="GLYCOSYLTRANSFERASE"/>
    <property type="match status" value="1"/>
</dbReference>
<dbReference type="Gene3D" id="3.90.550.10">
    <property type="entry name" value="Spore Coat Polysaccharide Biosynthesis Protein SpsA, Chain A"/>
    <property type="match status" value="1"/>
</dbReference>
<keyword evidence="1" id="KW-0802">TPR repeat</keyword>
<keyword evidence="4" id="KW-1185">Reference proteome</keyword>
<dbReference type="EMBL" id="NBTX02000004">
    <property type="protein sequence ID" value="PNL63167.1"/>
    <property type="molecule type" value="Genomic_DNA"/>
</dbReference>
<dbReference type="PANTHER" id="PTHR22916:SF3">
    <property type="entry name" value="UDP-GLCNAC:BETAGAL BETA-1,3-N-ACETYLGLUCOSAMINYLTRANSFERASE-LIKE PROTEIN 1"/>
    <property type="match status" value="1"/>
</dbReference>
<dbReference type="RefSeq" id="WP_065233472.1">
    <property type="nucleotide sequence ID" value="NZ_CAAAHR010000012.1"/>
</dbReference>
<reference evidence="3" key="1">
    <citation type="submission" date="2017-12" db="EMBL/GenBank/DDBJ databases">
        <title>FDA dAtabase for Regulatory Grade micrObial Sequences (FDA-ARGOS): Supporting development and validation of Infectious Disease Dx tests.</title>
        <authorList>
            <person name="Kerrigan L."/>
            <person name="Tallon L.J."/>
            <person name="Sadzewicz L."/>
            <person name="Sengamalay N."/>
            <person name="Ott S."/>
            <person name="Godinez A."/>
            <person name="Nagaraj S."/>
            <person name="Vavikolanu K."/>
            <person name="Vyas G."/>
            <person name="Nadendla S."/>
            <person name="Aluvathingal J."/>
            <person name="Sichtig H."/>
        </authorList>
    </citation>
    <scope>NUCLEOTIDE SEQUENCE [LARGE SCALE GENOMIC DNA]</scope>
    <source>
        <strain evidence="3">FDAARGOS_200</strain>
    </source>
</reference>
<feature type="domain" description="Glycosyltransferase 2-like" evidence="2">
    <location>
        <begin position="10"/>
        <end position="160"/>
    </location>
</feature>
<evidence type="ECO:0000256" key="1">
    <source>
        <dbReference type="PROSITE-ProRule" id="PRU00339"/>
    </source>
</evidence>
<dbReference type="Proteomes" id="UP000192511">
    <property type="component" value="Unassembled WGS sequence"/>
</dbReference>
<evidence type="ECO:0000313" key="3">
    <source>
        <dbReference type="EMBL" id="PNL63167.1"/>
    </source>
</evidence>
<dbReference type="InterPro" id="IPR019734">
    <property type="entry name" value="TPR_rpt"/>
</dbReference>
<dbReference type="Pfam" id="PF00535">
    <property type="entry name" value="Glycos_transf_2"/>
    <property type="match status" value="1"/>
</dbReference>
<dbReference type="GO" id="GO:0016758">
    <property type="term" value="F:hexosyltransferase activity"/>
    <property type="evidence" value="ECO:0007669"/>
    <property type="project" value="UniProtKB-ARBA"/>
</dbReference>
<organism evidence="3 4">
    <name type="scientific">Legionella anisa</name>
    <dbReference type="NCBI Taxonomy" id="28082"/>
    <lineage>
        <taxon>Bacteria</taxon>
        <taxon>Pseudomonadati</taxon>
        <taxon>Pseudomonadota</taxon>
        <taxon>Gammaproteobacteria</taxon>
        <taxon>Legionellales</taxon>
        <taxon>Legionellaceae</taxon>
        <taxon>Legionella</taxon>
    </lineage>
</organism>